<reference evidence="1 2" key="1">
    <citation type="journal article" date="2024" name="G3 (Bethesda)">
        <title>Genome assembly of Hibiscus sabdariffa L. provides insights into metabolisms of medicinal natural products.</title>
        <authorList>
            <person name="Kim T."/>
        </authorList>
    </citation>
    <scope>NUCLEOTIDE SEQUENCE [LARGE SCALE GENOMIC DNA]</scope>
    <source>
        <strain evidence="1">TK-2024</strain>
        <tissue evidence="1">Old leaves</tissue>
    </source>
</reference>
<proteinExistence type="predicted"/>
<comment type="caution">
    <text evidence="1">The sequence shown here is derived from an EMBL/GenBank/DDBJ whole genome shotgun (WGS) entry which is preliminary data.</text>
</comment>
<sequence>MKMSMSFTATSESFPTSHSHRRWCYSGHRFSILRLSLEDSRPSLYLFRLFDSRNSPERALKMAGGYGGFAQTVRNDGVDGSSAWDCGGDGFGKGRLRLQLAKVKVVSEVTRVLRIEDSDLKVSGSVLLGIGIGLEQVGKNLVKSNEESDEGLRNPLFNEDDEGPFYPPIPAISFAPENWL</sequence>
<organism evidence="1 2">
    <name type="scientific">Hibiscus sabdariffa</name>
    <name type="common">roselle</name>
    <dbReference type="NCBI Taxonomy" id="183260"/>
    <lineage>
        <taxon>Eukaryota</taxon>
        <taxon>Viridiplantae</taxon>
        <taxon>Streptophyta</taxon>
        <taxon>Embryophyta</taxon>
        <taxon>Tracheophyta</taxon>
        <taxon>Spermatophyta</taxon>
        <taxon>Magnoliopsida</taxon>
        <taxon>eudicotyledons</taxon>
        <taxon>Gunneridae</taxon>
        <taxon>Pentapetalae</taxon>
        <taxon>rosids</taxon>
        <taxon>malvids</taxon>
        <taxon>Malvales</taxon>
        <taxon>Malvaceae</taxon>
        <taxon>Malvoideae</taxon>
        <taxon>Hibiscus</taxon>
    </lineage>
</organism>
<accession>A0ABR2BKF7</accession>
<dbReference type="EMBL" id="JBBPBM010000107">
    <property type="protein sequence ID" value="KAK8507651.1"/>
    <property type="molecule type" value="Genomic_DNA"/>
</dbReference>
<evidence type="ECO:0000313" key="1">
    <source>
        <dbReference type="EMBL" id="KAK8507651.1"/>
    </source>
</evidence>
<gene>
    <name evidence="1" type="ORF">V6N12_017944</name>
</gene>
<keyword evidence="2" id="KW-1185">Reference proteome</keyword>
<protein>
    <submittedName>
        <fullName evidence="1">Uncharacterized protein</fullName>
    </submittedName>
</protein>
<evidence type="ECO:0000313" key="2">
    <source>
        <dbReference type="Proteomes" id="UP001472677"/>
    </source>
</evidence>
<name>A0ABR2BKF7_9ROSI</name>
<dbReference type="Proteomes" id="UP001472677">
    <property type="component" value="Unassembled WGS sequence"/>
</dbReference>